<keyword evidence="2" id="KW-1185">Reference proteome</keyword>
<dbReference type="OrthoDB" id="7701581at2759"/>
<gene>
    <name evidence="1" type="ORF">HICCMSTLAB_LOCUS1413</name>
</gene>
<accession>A0A8J2EGX3</accession>
<dbReference type="AlphaFoldDB" id="A0A8J2EGX3"/>
<comment type="caution">
    <text evidence="1">The sequence shown here is derived from an EMBL/GenBank/DDBJ whole genome shotgun (WGS) entry which is preliminary data.</text>
</comment>
<protein>
    <submittedName>
        <fullName evidence="1">Uncharacterized protein</fullName>
    </submittedName>
</protein>
<evidence type="ECO:0000313" key="2">
    <source>
        <dbReference type="Proteomes" id="UP000786811"/>
    </source>
</evidence>
<sequence length="128" mass="14431">MDSEMEMPEYVVSSTEFKTKILSQHEKFKKASLLVKDLPILVAEKSNDLYLQRMENLRDLCDAYRNGDEVMIVKVNSIFVLSLEQKLLLIRGFALISSAIFPLLARSVDDSPAVPALADRDTLPPPSF</sequence>
<dbReference type="Proteomes" id="UP000786811">
    <property type="component" value="Unassembled WGS sequence"/>
</dbReference>
<proteinExistence type="predicted"/>
<name>A0A8J2EGX3_COTCN</name>
<organism evidence="1 2">
    <name type="scientific">Cotesia congregata</name>
    <name type="common">Parasitoid wasp</name>
    <name type="synonym">Apanteles congregatus</name>
    <dbReference type="NCBI Taxonomy" id="51543"/>
    <lineage>
        <taxon>Eukaryota</taxon>
        <taxon>Metazoa</taxon>
        <taxon>Ecdysozoa</taxon>
        <taxon>Arthropoda</taxon>
        <taxon>Hexapoda</taxon>
        <taxon>Insecta</taxon>
        <taxon>Pterygota</taxon>
        <taxon>Neoptera</taxon>
        <taxon>Endopterygota</taxon>
        <taxon>Hymenoptera</taxon>
        <taxon>Apocrita</taxon>
        <taxon>Ichneumonoidea</taxon>
        <taxon>Braconidae</taxon>
        <taxon>Microgastrinae</taxon>
        <taxon>Cotesia</taxon>
    </lineage>
</organism>
<dbReference type="EMBL" id="CAJNRD030001116">
    <property type="protein sequence ID" value="CAG5075259.1"/>
    <property type="molecule type" value="Genomic_DNA"/>
</dbReference>
<evidence type="ECO:0000313" key="1">
    <source>
        <dbReference type="EMBL" id="CAG5075259.1"/>
    </source>
</evidence>
<reference evidence="1" key="1">
    <citation type="submission" date="2021-04" db="EMBL/GenBank/DDBJ databases">
        <authorList>
            <person name="Chebbi M.A.C M."/>
        </authorList>
    </citation>
    <scope>NUCLEOTIDE SEQUENCE</scope>
</reference>